<name>A0A485LWE3_9ZZZZ</name>
<gene>
    <name evidence="2" type="ORF">SCFA_130015</name>
</gene>
<evidence type="ECO:0000256" key="1">
    <source>
        <dbReference type="SAM" id="MobiDB-lite"/>
    </source>
</evidence>
<accession>A0A485LWE3</accession>
<protein>
    <submittedName>
        <fullName evidence="2">Uncharacterized protein</fullName>
    </submittedName>
</protein>
<feature type="compositionally biased region" description="Basic residues" evidence="1">
    <location>
        <begin position="54"/>
        <end position="63"/>
    </location>
</feature>
<organism evidence="2">
    <name type="scientific">anaerobic digester metagenome</name>
    <dbReference type="NCBI Taxonomy" id="1263854"/>
    <lineage>
        <taxon>unclassified sequences</taxon>
        <taxon>metagenomes</taxon>
        <taxon>ecological metagenomes</taxon>
    </lineage>
</organism>
<dbReference type="AlphaFoldDB" id="A0A485LWE3"/>
<evidence type="ECO:0000313" key="2">
    <source>
        <dbReference type="EMBL" id="VFU12210.1"/>
    </source>
</evidence>
<dbReference type="EMBL" id="CAADRM010000035">
    <property type="protein sequence ID" value="VFU12210.1"/>
    <property type="molecule type" value="Genomic_DNA"/>
</dbReference>
<sequence>MTMDRSLCPICAWREDCKKKFKKGAGIHCPDFSRDLNVKNKELEEELEKESKPEKKKKGLFPL</sequence>
<reference evidence="2" key="1">
    <citation type="submission" date="2019-03" db="EMBL/GenBank/DDBJ databases">
        <authorList>
            <person name="Hao L."/>
        </authorList>
    </citation>
    <scope>NUCLEOTIDE SEQUENCE</scope>
</reference>
<feature type="region of interest" description="Disordered" evidence="1">
    <location>
        <begin position="44"/>
        <end position="63"/>
    </location>
</feature>
<proteinExistence type="predicted"/>